<sequence>MLCKSSIKGKRRVNNRSKKENVTTFSSLFAPLKDENKYLEHISDDEDYEDPALYE</sequence>
<name>A0A367KKL7_RHIST</name>
<gene>
    <name evidence="1" type="ORF">CU098_012690</name>
</gene>
<dbReference type="AlphaFoldDB" id="A0A367KKL7"/>
<evidence type="ECO:0000313" key="2">
    <source>
        <dbReference type="Proteomes" id="UP000253551"/>
    </source>
</evidence>
<dbReference type="Proteomes" id="UP000253551">
    <property type="component" value="Unassembled WGS sequence"/>
</dbReference>
<accession>A0A367KKL7</accession>
<dbReference type="EMBL" id="PJQM01001291">
    <property type="protein sequence ID" value="RCI02709.1"/>
    <property type="molecule type" value="Genomic_DNA"/>
</dbReference>
<evidence type="ECO:0000313" key="1">
    <source>
        <dbReference type="EMBL" id="RCI02709.1"/>
    </source>
</evidence>
<comment type="caution">
    <text evidence="1">The sequence shown here is derived from an EMBL/GenBank/DDBJ whole genome shotgun (WGS) entry which is preliminary data.</text>
</comment>
<proteinExistence type="predicted"/>
<reference evidence="1 2" key="1">
    <citation type="journal article" date="2018" name="G3 (Bethesda)">
        <title>Phylogenetic and Phylogenomic Definition of Rhizopus Species.</title>
        <authorList>
            <person name="Gryganskyi A.P."/>
            <person name="Golan J."/>
            <person name="Dolatabadi S."/>
            <person name="Mondo S."/>
            <person name="Robb S."/>
            <person name="Idnurm A."/>
            <person name="Muszewska A."/>
            <person name="Steczkiewicz K."/>
            <person name="Masonjones S."/>
            <person name="Liao H.L."/>
            <person name="Gajdeczka M.T."/>
            <person name="Anike F."/>
            <person name="Vuek A."/>
            <person name="Anishchenko I.M."/>
            <person name="Voigt K."/>
            <person name="de Hoog G.S."/>
            <person name="Smith M.E."/>
            <person name="Heitman J."/>
            <person name="Vilgalys R."/>
            <person name="Stajich J.E."/>
        </authorList>
    </citation>
    <scope>NUCLEOTIDE SEQUENCE [LARGE SCALE GENOMIC DNA]</scope>
    <source>
        <strain evidence="1 2">LSU 92-RS-03</strain>
    </source>
</reference>
<keyword evidence="2" id="KW-1185">Reference proteome</keyword>
<feature type="non-terminal residue" evidence="1">
    <location>
        <position position="55"/>
    </location>
</feature>
<organism evidence="1 2">
    <name type="scientific">Rhizopus stolonifer</name>
    <name type="common">Rhizopus nigricans</name>
    <dbReference type="NCBI Taxonomy" id="4846"/>
    <lineage>
        <taxon>Eukaryota</taxon>
        <taxon>Fungi</taxon>
        <taxon>Fungi incertae sedis</taxon>
        <taxon>Mucoromycota</taxon>
        <taxon>Mucoromycotina</taxon>
        <taxon>Mucoromycetes</taxon>
        <taxon>Mucorales</taxon>
        <taxon>Mucorineae</taxon>
        <taxon>Rhizopodaceae</taxon>
        <taxon>Rhizopus</taxon>
    </lineage>
</organism>
<protein>
    <submittedName>
        <fullName evidence="1">Uncharacterized protein</fullName>
    </submittedName>
</protein>